<feature type="region of interest" description="Disordered" evidence="1">
    <location>
        <begin position="54"/>
        <end position="180"/>
    </location>
</feature>
<feature type="compositionally biased region" description="Polar residues" evidence="1">
    <location>
        <begin position="214"/>
        <end position="228"/>
    </location>
</feature>
<evidence type="ECO:0000313" key="2">
    <source>
        <dbReference type="EMBL" id="KAK1445438.1"/>
    </source>
</evidence>
<reference evidence="2" key="1">
    <citation type="submission" date="2016-11" db="EMBL/GenBank/DDBJ databases">
        <title>The genome sequence of Colletotrichum cuscutae.</title>
        <authorList>
            <person name="Baroncelli R."/>
        </authorList>
    </citation>
    <scope>NUCLEOTIDE SEQUENCE</scope>
    <source>
        <strain evidence="2">IMI 304802</strain>
    </source>
</reference>
<protein>
    <submittedName>
        <fullName evidence="2">Uncharacterized protein</fullName>
    </submittedName>
</protein>
<sequence length="228" mass="27034">MVKPSKLFPPDPRPWKAEPEKRKERKEFEKEVAGFDWGQAIALGLIGATVAFGIDNSLKRKEAKHEEEERREERRRQRERQSGSRAPRSSRSQAGYDRDRGRNRERYGSRHDDDDDDDDDGRTDDGRSFRDDRSDRDYYDPDWHEREYKSVRDYAPPPSDVSEARATRGTAVREESVSVRGVGGREYVRAMDQFERDYGYGDRRPRYNERRRSQSIPVSRSRDYYSNW</sequence>
<comment type="caution">
    <text evidence="2">The sequence shown here is derived from an EMBL/GenBank/DDBJ whole genome shotgun (WGS) entry which is preliminary data.</text>
</comment>
<feature type="compositionally biased region" description="Basic and acidic residues" evidence="1">
    <location>
        <begin position="197"/>
        <end position="212"/>
    </location>
</feature>
<dbReference type="Proteomes" id="UP001239213">
    <property type="component" value="Unassembled WGS sequence"/>
</dbReference>
<gene>
    <name evidence="2" type="ORF">CCUS01_12606</name>
</gene>
<feature type="compositionally biased region" description="Acidic residues" evidence="1">
    <location>
        <begin position="113"/>
        <end position="122"/>
    </location>
</feature>
<keyword evidence="3" id="KW-1185">Reference proteome</keyword>
<evidence type="ECO:0000313" key="3">
    <source>
        <dbReference type="Proteomes" id="UP001239213"/>
    </source>
</evidence>
<feature type="compositionally biased region" description="Basic and acidic residues" evidence="1">
    <location>
        <begin position="96"/>
        <end position="112"/>
    </location>
</feature>
<proteinExistence type="predicted"/>
<evidence type="ECO:0000256" key="1">
    <source>
        <dbReference type="SAM" id="MobiDB-lite"/>
    </source>
</evidence>
<accession>A0AAI9XDI9</accession>
<feature type="region of interest" description="Disordered" evidence="1">
    <location>
        <begin position="197"/>
        <end position="228"/>
    </location>
</feature>
<feature type="compositionally biased region" description="Polar residues" evidence="1">
    <location>
        <begin position="83"/>
        <end position="93"/>
    </location>
</feature>
<feature type="compositionally biased region" description="Basic and acidic residues" evidence="1">
    <location>
        <begin position="123"/>
        <end position="152"/>
    </location>
</feature>
<feature type="compositionally biased region" description="Basic and acidic residues" evidence="1">
    <location>
        <begin position="162"/>
        <end position="177"/>
    </location>
</feature>
<dbReference type="AlphaFoldDB" id="A0AAI9XDI9"/>
<feature type="region of interest" description="Disordered" evidence="1">
    <location>
        <begin position="1"/>
        <end position="28"/>
    </location>
</feature>
<feature type="compositionally biased region" description="Basic and acidic residues" evidence="1">
    <location>
        <begin position="57"/>
        <end position="82"/>
    </location>
</feature>
<feature type="compositionally biased region" description="Basic and acidic residues" evidence="1">
    <location>
        <begin position="13"/>
        <end position="28"/>
    </location>
</feature>
<name>A0AAI9XDI9_9PEZI</name>
<organism evidence="2 3">
    <name type="scientific">Colletotrichum cuscutae</name>
    <dbReference type="NCBI Taxonomy" id="1209917"/>
    <lineage>
        <taxon>Eukaryota</taxon>
        <taxon>Fungi</taxon>
        <taxon>Dikarya</taxon>
        <taxon>Ascomycota</taxon>
        <taxon>Pezizomycotina</taxon>
        <taxon>Sordariomycetes</taxon>
        <taxon>Hypocreomycetidae</taxon>
        <taxon>Glomerellales</taxon>
        <taxon>Glomerellaceae</taxon>
        <taxon>Colletotrichum</taxon>
        <taxon>Colletotrichum acutatum species complex</taxon>
    </lineage>
</organism>
<dbReference type="EMBL" id="MPDP01000323">
    <property type="protein sequence ID" value="KAK1445438.1"/>
    <property type="molecule type" value="Genomic_DNA"/>
</dbReference>